<evidence type="ECO:0000313" key="6">
    <source>
        <dbReference type="EMBL" id="GAA1510720.1"/>
    </source>
</evidence>
<dbReference type="InterPro" id="IPR050109">
    <property type="entry name" value="HTH-type_TetR-like_transc_reg"/>
</dbReference>
<evidence type="ECO:0000256" key="3">
    <source>
        <dbReference type="ARBA" id="ARBA00023163"/>
    </source>
</evidence>
<evidence type="ECO:0000256" key="1">
    <source>
        <dbReference type="ARBA" id="ARBA00023015"/>
    </source>
</evidence>
<evidence type="ECO:0000259" key="5">
    <source>
        <dbReference type="PROSITE" id="PS50977"/>
    </source>
</evidence>
<reference evidence="6 7" key="1">
    <citation type="journal article" date="2019" name="Int. J. Syst. Evol. Microbiol.">
        <title>The Global Catalogue of Microorganisms (GCM) 10K type strain sequencing project: providing services to taxonomists for standard genome sequencing and annotation.</title>
        <authorList>
            <consortium name="The Broad Institute Genomics Platform"/>
            <consortium name="The Broad Institute Genome Sequencing Center for Infectious Disease"/>
            <person name="Wu L."/>
            <person name="Ma J."/>
        </authorList>
    </citation>
    <scope>NUCLEOTIDE SEQUENCE [LARGE SCALE GENOMIC DNA]</scope>
    <source>
        <strain evidence="6 7">JCM 14942</strain>
    </source>
</reference>
<dbReference type="Proteomes" id="UP001500842">
    <property type="component" value="Unassembled WGS sequence"/>
</dbReference>
<sequence>MTLPPTRQALVDAAVDVFTEKGLHGARVIDVTKRAGVAAGSFYTYFDTKEVLFLEVVEQVRRELAAQVPRARFSDAASARAWLYEVVRLQVTGLIEGAATWRMINAAALGNVQIATALRDQADPLTRTLTDELGFWAEQGWIDPGVDSAVVVDALIALIEQTVQQWCTGSDRPDLDEATAVIAGAWASILRMTPESVR</sequence>
<keyword evidence="1" id="KW-0805">Transcription regulation</keyword>
<feature type="domain" description="HTH tetR-type" evidence="5">
    <location>
        <begin position="4"/>
        <end position="64"/>
    </location>
</feature>
<keyword evidence="3" id="KW-0804">Transcription</keyword>
<evidence type="ECO:0000313" key="7">
    <source>
        <dbReference type="Proteomes" id="UP001500842"/>
    </source>
</evidence>
<dbReference type="InterPro" id="IPR009057">
    <property type="entry name" value="Homeodomain-like_sf"/>
</dbReference>
<keyword evidence="2 4" id="KW-0238">DNA-binding</keyword>
<evidence type="ECO:0000256" key="2">
    <source>
        <dbReference type="ARBA" id="ARBA00023125"/>
    </source>
</evidence>
<dbReference type="SUPFAM" id="SSF48498">
    <property type="entry name" value="Tetracyclin repressor-like, C-terminal domain"/>
    <property type="match status" value="1"/>
</dbReference>
<dbReference type="SUPFAM" id="SSF46689">
    <property type="entry name" value="Homeodomain-like"/>
    <property type="match status" value="1"/>
</dbReference>
<keyword evidence="7" id="KW-1185">Reference proteome</keyword>
<feature type="DNA-binding region" description="H-T-H motif" evidence="4">
    <location>
        <begin position="27"/>
        <end position="46"/>
    </location>
</feature>
<organism evidence="6 7">
    <name type="scientific">Nocardioides humi</name>
    <dbReference type="NCBI Taxonomy" id="449461"/>
    <lineage>
        <taxon>Bacteria</taxon>
        <taxon>Bacillati</taxon>
        <taxon>Actinomycetota</taxon>
        <taxon>Actinomycetes</taxon>
        <taxon>Propionibacteriales</taxon>
        <taxon>Nocardioidaceae</taxon>
        <taxon>Nocardioides</taxon>
    </lineage>
</organism>
<name>A0ABN2A637_9ACTN</name>
<gene>
    <name evidence="6" type="ORF">GCM10009788_13860</name>
</gene>
<comment type="caution">
    <text evidence="6">The sequence shown here is derived from an EMBL/GenBank/DDBJ whole genome shotgun (WGS) entry which is preliminary data.</text>
</comment>
<dbReference type="EMBL" id="BAAAOR010000010">
    <property type="protein sequence ID" value="GAA1510720.1"/>
    <property type="molecule type" value="Genomic_DNA"/>
</dbReference>
<dbReference type="PRINTS" id="PR00455">
    <property type="entry name" value="HTHTETR"/>
</dbReference>
<dbReference type="Gene3D" id="1.10.357.10">
    <property type="entry name" value="Tetracycline Repressor, domain 2"/>
    <property type="match status" value="1"/>
</dbReference>
<dbReference type="Gene3D" id="1.10.10.60">
    <property type="entry name" value="Homeodomain-like"/>
    <property type="match status" value="1"/>
</dbReference>
<protein>
    <recommendedName>
        <fullName evidence="5">HTH tetR-type domain-containing protein</fullName>
    </recommendedName>
</protein>
<dbReference type="PANTHER" id="PTHR30055:SF234">
    <property type="entry name" value="HTH-TYPE TRANSCRIPTIONAL REGULATOR BETI"/>
    <property type="match status" value="1"/>
</dbReference>
<dbReference type="RefSeq" id="WP_181411088.1">
    <property type="nucleotide sequence ID" value="NZ_BAAAOR010000010.1"/>
</dbReference>
<dbReference type="PANTHER" id="PTHR30055">
    <property type="entry name" value="HTH-TYPE TRANSCRIPTIONAL REGULATOR RUTR"/>
    <property type="match status" value="1"/>
</dbReference>
<evidence type="ECO:0000256" key="4">
    <source>
        <dbReference type="PROSITE-ProRule" id="PRU00335"/>
    </source>
</evidence>
<dbReference type="PROSITE" id="PS50977">
    <property type="entry name" value="HTH_TETR_2"/>
    <property type="match status" value="1"/>
</dbReference>
<accession>A0ABN2A637</accession>
<dbReference type="Pfam" id="PF00440">
    <property type="entry name" value="TetR_N"/>
    <property type="match status" value="1"/>
</dbReference>
<proteinExistence type="predicted"/>
<dbReference type="InterPro" id="IPR036271">
    <property type="entry name" value="Tet_transcr_reg_TetR-rel_C_sf"/>
</dbReference>
<dbReference type="InterPro" id="IPR001647">
    <property type="entry name" value="HTH_TetR"/>
</dbReference>